<evidence type="ECO:0000313" key="3">
    <source>
        <dbReference type="EMBL" id="QXN91935.1"/>
    </source>
</evidence>
<dbReference type="Pfam" id="PF04101">
    <property type="entry name" value="Glyco_tran_28_C"/>
    <property type="match status" value="1"/>
</dbReference>
<evidence type="ECO:0000259" key="2">
    <source>
        <dbReference type="Pfam" id="PF04101"/>
    </source>
</evidence>
<feature type="domain" description="Glycosyl transferase family 28 C-terminal" evidence="2">
    <location>
        <begin position="5"/>
        <end position="98"/>
    </location>
</feature>
<evidence type="ECO:0000256" key="1">
    <source>
        <dbReference type="ARBA" id="ARBA00022679"/>
    </source>
</evidence>
<gene>
    <name evidence="3" type="ORF">KV110_01720</name>
</gene>
<protein>
    <recommendedName>
        <fullName evidence="2">Glycosyl transferase family 28 C-terminal domain-containing protein</fullName>
    </recommendedName>
</protein>
<dbReference type="EMBL" id="CP078145">
    <property type="protein sequence ID" value="QXN91935.1"/>
    <property type="molecule type" value="Genomic_DNA"/>
</dbReference>
<dbReference type="PANTHER" id="PTHR21015">
    <property type="entry name" value="UDP-N-ACETYLGLUCOSAMINE--N-ACETYLMURAMYL-(PENTAPEPTIDE) PYROPHOSPHORYL-UNDECAPRENOL N-ACETYLGLUCOSAMINE TRANSFERASE 1"/>
    <property type="match status" value="1"/>
</dbReference>
<keyword evidence="4" id="KW-1185">Reference proteome</keyword>
<evidence type="ECO:0000313" key="4">
    <source>
        <dbReference type="Proteomes" id="UP000694257"/>
    </source>
</evidence>
<dbReference type="RefSeq" id="WP_218472784.1">
    <property type="nucleotide sequence ID" value="NZ_CP078145.1"/>
</dbReference>
<organism evidence="3 4">
    <name type="scientific">Nocardia iowensis</name>
    <dbReference type="NCBI Taxonomy" id="204891"/>
    <lineage>
        <taxon>Bacteria</taxon>
        <taxon>Bacillati</taxon>
        <taxon>Actinomycetota</taxon>
        <taxon>Actinomycetes</taxon>
        <taxon>Mycobacteriales</taxon>
        <taxon>Nocardiaceae</taxon>
        <taxon>Nocardia</taxon>
    </lineage>
</organism>
<name>A0ABX8RU48_NOCIO</name>
<keyword evidence="1" id="KW-0808">Transferase</keyword>
<dbReference type="InterPro" id="IPR007235">
    <property type="entry name" value="Glyco_trans_28_C"/>
</dbReference>
<dbReference type="PANTHER" id="PTHR21015:SF22">
    <property type="entry name" value="GLYCOSYLTRANSFERASE"/>
    <property type="match status" value="1"/>
</dbReference>
<proteinExistence type="predicted"/>
<dbReference type="Proteomes" id="UP000694257">
    <property type="component" value="Chromosome"/>
</dbReference>
<reference evidence="3 4" key="1">
    <citation type="submission" date="2021-07" db="EMBL/GenBank/DDBJ databases">
        <title>Whole Genome Sequence of Nocardia Iowensis.</title>
        <authorList>
            <person name="Lamm A."/>
            <person name="Collins-Fairclough A.M."/>
            <person name="Bunk B."/>
            <person name="Sproer C."/>
        </authorList>
    </citation>
    <scope>NUCLEOTIDE SEQUENCE [LARGE SCALE GENOMIC DNA]</scope>
    <source>
        <strain evidence="3 4">NRRL 5646</strain>
    </source>
</reference>
<sequence length="112" mass="11558">MFALVDVIISRSGAGTIAEITALGKASVLMPLASAAGNEQAHNARTLAGRGATVALLDEMSGPSLQEAIAPLLTDPGRRTTIAAQARRLGRRDAAEQLAHQVRSVADQSMSP</sequence>
<accession>A0ABX8RU48</accession>